<dbReference type="AlphaFoldDB" id="A0A2M8GMG6"/>
<dbReference type="NCBIfam" id="TIGR02027">
    <property type="entry name" value="rpoA"/>
    <property type="match status" value="1"/>
</dbReference>
<feature type="region of interest" description="Alpha C-terminal domain (alpha-CTD)" evidence="11">
    <location>
        <begin position="265"/>
        <end position="331"/>
    </location>
</feature>
<dbReference type="Pfam" id="PF03118">
    <property type="entry name" value="RNA_pol_A_CTD"/>
    <property type="match status" value="1"/>
</dbReference>
<dbReference type="InterPro" id="IPR011260">
    <property type="entry name" value="RNAP_asu_C"/>
</dbReference>
<dbReference type="Pfam" id="PF01193">
    <property type="entry name" value="RNA_pol_L"/>
    <property type="match status" value="1"/>
</dbReference>
<dbReference type="GO" id="GO:0000428">
    <property type="term" value="C:DNA-directed RNA polymerase complex"/>
    <property type="evidence" value="ECO:0007669"/>
    <property type="project" value="UniProtKB-KW"/>
</dbReference>
<dbReference type="FunFam" id="2.170.120.12:FF:000001">
    <property type="entry name" value="DNA-directed RNA polymerase subunit alpha"/>
    <property type="match status" value="1"/>
</dbReference>
<dbReference type="Gene3D" id="1.10.150.20">
    <property type="entry name" value="5' to 3' exonuclease, C-terminal subdomain"/>
    <property type="match status" value="1"/>
</dbReference>
<comment type="similarity">
    <text evidence="1 11">Belongs to the RNA polymerase alpha chain family.</text>
</comment>
<dbReference type="EC" id="2.7.7.6" evidence="2 11"/>
<dbReference type="NCBIfam" id="NF003519">
    <property type="entry name" value="PRK05182.2-5"/>
    <property type="match status" value="1"/>
</dbReference>
<keyword evidence="6 11" id="KW-0548">Nucleotidyltransferase</keyword>
<dbReference type="GO" id="GO:0003677">
    <property type="term" value="F:DNA binding"/>
    <property type="evidence" value="ECO:0007669"/>
    <property type="project" value="UniProtKB-UniRule"/>
</dbReference>
<dbReference type="Gene3D" id="3.30.1360.10">
    <property type="entry name" value="RNA polymerase, RBP11-like subunit"/>
    <property type="match status" value="1"/>
</dbReference>
<evidence type="ECO:0000256" key="1">
    <source>
        <dbReference type="ARBA" id="ARBA00007123"/>
    </source>
</evidence>
<comment type="function">
    <text evidence="11">DNA-dependent RNA polymerase catalyzes the transcription of DNA into RNA using the four ribonucleoside triphosphates as substrates.</text>
</comment>
<dbReference type="SUPFAM" id="SSF55257">
    <property type="entry name" value="RBP11-like subunits of RNA polymerase"/>
    <property type="match status" value="1"/>
</dbReference>
<reference evidence="14" key="1">
    <citation type="submission" date="2017-09" db="EMBL/GenBank/DDBJ databases">
        <title>Depth-based differentiation of microbial function through sediment-hosted aquifers and enrichment of novel symbionts in the deep terrestrial subsurface.</title>
        <authorList>
            <person name="Probst A.J."/>
            <person name="Ladd B."/>
            <person name="Jarett J.K."/>
            <person name="Geller-Mcgrath D.E."/>
            <person name="Sieber C.M.K."/>
            <person name="Emerson J.B."/>
            <person name="Anantharaman K."/>
            <person name="Thomas B.C."/>
            <person name="Malmstrom R."/>
            <person name="Stieglmeier M."/>
            <person name="Klingl A."/>
            <person name="Woyke T."/>
            <person name="Ryan C.M."/>
            <person name="Banfield J.F."/>
        </authorList>
    </citation>
    <scope>NUCLEOTIDE SEQUENCE [LARGE SCALE GENOMIC DNA]</scope>
</reference>
<evidence type="ECO:0000256" key="11">
    <source>
        <dbReference type="HAMAP-Rule" id="MF_00059"/>
    </source>
</evidence>
<protein>
    <recommendedName>
        <fullName evidence="3 11">DNA-directed RNA polymerase subunit alpha</fullName>
        <shortName evidence="11">RNAP subunit alpha</shortName>
        <ecNumber evidence="2 11">2.7.7.6</ecNumber>
    </recommendedName>
    <alternativeName>
        <fullName evidence="9 11">RNA polymerase subunit alpha</fullName>
    </alternativeName>
    <alternativeName>
        <fullName evidence="8 11">Transcriptase subunit alpha</fullName>
    </alternativeName>
</protein>
<evidence type="ECO:0000256" key="2">
    <source>
        <dbReference type="ARBA" id="ARBA00012418"/>
    </source>
</evidence>
<dbReference type="SUPFAM" id="SSF47789">
    <property type="entry name" value="C-terminal domain of RNA polymerase alpha subunit"/>
    <property type="match status" value="1"/>
</dbReference>
<evidence type="ECO:0000256" key="3">
    <source>
        <dbReference type="ARBA" id="ARBA00015972"/>
    </source>
</evidence>
<dbReference type="EMBL" id="PFQK01000055">
    <property type="protein sequence ID" value="PJC81679.1"/>
    <property type="molecule type" value="Genomic_DNA"/>
</dbReference>
<dbReference type="Gene3D" id="2.170.120.12">
    <property type="entry name" value="DNA-directed RNA polymerase, insert domain"/>
    <property type="match status" value="1"/>
</dbReference>
<evidence type="ECO:0000256" key="9">
    <source>
        <dbReference type="ARBA" id="ARBA00033070"/>
    </source>
</evidence>
<sequence>MNTIRVRNFAQKAIDPWSILFIIMLNPNFYTQKIDLSNIEGKFIIEPLPLGFGHSLGNALRRTLLSSLEGAAITQVKVEGAPHLFTTIKGIKESVLEVILNLKQLRFIFEGEGPFKIKLEAKGKKKLFGKDIESEVEIVNKDLYIGEITDTKGKLMIEAKVERGLGYLQAKEQKEKEFGFIPIDAFFSPIKKVNFKVEESRVGGKTDYDRLIIELSTDGSISPEKVLRKATLLLSKYFDHFLSGKDTPLTKTEKTVEEKQKEALNNKFNEIIIDELNLPSRIINALLREKIETVADLIKAGKGRLSTMKGVGKKSIELIEEELKKMEIEMK</sequence>
<feature type="domain" description="DNA-directed RNA polymerase RpoA/D/Rpb3-type" evidence="12">
    <location>
        <begin position="40"/>
        <end position="244"/>
    </location>
</feature>
<proteinExistence type="inferred from homology"/>
<evidence type="ECO:0000256" key="10">
    <source>
        <dbReference type="ARBA" id="ARBA00048552"/>
    </source>
</evidence>
<keyword evidence="5 11" id="KW-0808">Transferase</keyword>
<dbReference type="HAMAP" id="MF_00059">
    <property type="entry name" value="RNApol_bact_RpoA"/>
    <property type="match status" value="1"/>
</dbReference>
<dbReference type="InterPro" id="IPR011263">
    <property type="entry name" value="DNA-dir_RNA_pol_RpoA/D/Rpb3"/>
</dbReference>
<dbReference type="SUPFAM" id="SSF56553">
    <property type="entry name" value="Insert subdomain of RNA polymerase alpha subunit"/>
    <property type="match status" value="1"/>
</dbReference>
<evidence type="ECO:0000256" key="7">
    <source>
        <dbReference type="ARBA" id="ARBA00023163"/>
    </source>
</evidence>
<organism evidence="13 14">
    <name type="scientific">Candidatus Roizmanbacteria bacterium CG_4_8_14_3_um_filter_36_10</name>
    <dbReference type="NCBI Taxonomy" id="1974834"/>
    <lineage>
        <taxon>Bacteria</taxon>
        <taxon>Candidatus Roizmaniibacteriota</taxon>
    </lineage>
</organism>
<evidence type="ECO:0000313" key="13">
    <source>
        <dbReference type="EMBL" id="PJC81679.1"/>
    </source>
</evidence>
<comment type="domain">
    <text evidence="11">The N-terminal domain is essential for RNAP assembly and basal transcription, whereas the C-terminal domain is involved in interaction with transcriptional regulators and with upstream promoter elements.</text>
</comment>
<dbReference type="GO" id="GO:0046983">
    <property type="term" value="F:protein dimerization activity"/>
    <property type="evidence" value="ECO:0007669"/>
    <property type="project" value="InterPro"/>
</dbReference>
<dbReference type="CDD" id="cd06928">
    <property type="entry name" value="RNAP_alpha_NTD"/>
    <property type="match status" value="1"/>
</dbReference>
<dbReference type="Proteomes" id="UP000229370">
    <property type="component" value="Unassembled WGS sequence"/>
</dbReference>
<comment type="caution">
    <text evidence="13">The sequence shown here is derived from an EMBL/GenBank/DDBJ whole genome shotgun (WGS) entry which is preliminary data.</text>
</comment>
<evidence type="ECO:0000256" key="6">
    <source>
        <dbReference type="ARBA" id="ARBA00022695"/>
    </source>
</evidence>
<comment type="catalytic activity">
    <reaction evidence="10 11">
        <text>RNA(n) + a ribonucleoside 5'-triphosphate = RNA(n+1) + diphosphate</text>
        <dbReference type="Rhea" id="RHEA:21248"/>
        <dbReference type="Rhea" id="RHEA-COMP:14527"/>
        <dbReference type="Rhea" id="RHEA-COMP:17342"/>
        <dbReference type="ChEBI" id="CHEBI:33019"/>
        <dbReference type="ChEBI" id="CHEBI:61557"/>
        <dbReference type="ChEBI" id="CHEBI:140395"/>
        <dbReference type="EC" id="2.7.7.6"/>
    </reaction>
</comment>
<evidence type="ECO:0000313" key="14">
    <source>
        <dbReference type="Proteomes" id="UP000229370"/>
    </source>
</evidence>
<dbReference type="InterPro" id="IPR036603">
    <property type="entry name" value="RBP11-like"/>
</dbReference>
<evidence type="ECO:0000259" key="12">
    <source>
        <dbReference type="SMART" id="SM00662"/>
    </source>
</evidence>
<evidence type="ECO:0000256" key="4">
    <source>
        <dbReference type="ARBA" id="ARBA00022478"/>
    </source>
</evidence>
<name>A0A2M8GMG6_9BACT</name>
<keyword evidence="7 11" id="KW-0804">Transcription</keyword>
<dbReference type="GO" id="GO:0005737">
    <property type="term" value="C:cytoplasm"/>
    <property type="evidence" value="ECO:0007669"/>
    <property type="project" value="UniProtKB-ARBA"/>
</dbReference>
<evidence type="ECO:0000256" key="8">
    <source>
        <dbReference type="ARBA" id="ARBA00032524"/>
    </source>
</evidence>
<accession>A0A2M8GMG6</accession>
<dbReference type="SMART" id="SM00662">
    <property type="entry name" value="RPOLD"/>
    <property type="match status" value="1"/>
</dbReference>
<dbReference type="InterPro" id="IPR011773">
    <property type="entry name" value="DNA-dir_RpoA"/>
</dbReference>
<dbReference type="GO" id="GO:0003899">
    <property type="term" value="F:DNA-directed RNA polymerase activity"/>
    <property type="evidence" value="ECO:0007669"/>
    <property type="project" value="UniProtKB-UniRule"/>
</dbReference>
<dbReference type="Pfam" id="PF01000">
    <property type="entry name" value="RNA_pol_A_bac"/>
    <property type="match status" value="1"/>
</dbReference>
<dbReference type="InterPro" id="IPR011262">
    <property type="entry name" value="DNA-dir_RNA_pol_insert"/>
</dbReference>
<evidence type="ECO:0000256" key="5">
    <source>
        <dbReference type="ARBA" id="ARBA00022679"/>
    </source>
</evidence>
<feature type="region of interest" description="Alpha N-terminal domain (alpha-NTD)" evidence="11">
    <location>
        <begin position="1"/>
        <end position="250"/>
    </location>
</feature>
<keyword evidence="4 11" id="KW-0240">DNA-directed RNA polymerase</keyword>
<gene>
    <name evidence="11" type="primary">rpoA</name>
    <name evidence="13" type="ORF">CO007_03255</name>
</gene>
<dbReference type="InterPro" id="IPR036643">
    <property type="entry name" value="RNApol_insert_sf"/>
</dbReference>
<comment type="subunit">
    <text evidence="11">Homodimer. The RNAP catalytic core consists of 2 alpha, 1 beta, 1 beta' and 1 omega subunit. When a sigma factor is associated with the core the holoenzyme is formed, which can initiate transcription.</text>
</comment>
<dbReference type="GO" id="GO:0006351">
    <property type="term" value="P:DNA-templated transcription"/>
    <property type="evidence" value="ECO:0007669"/>
    <property type="project" value="UniProtKB-UniRule"/>
</dbReference>